<evidence type="ECO:0000313" key="2">
    <source>
        <dbReference type="EMBL" id="AKB74101.1"/>
    </source>
</evidence>
<dbReference type="RefSeq" id="WP_048124876.1">
    <property type="nucleotide sequence ID" value="NZ_CP009515.1"/>
</dbReference>
<reference evidence="2 3" key="1">
    <citation type="submission" date="2014-07" db="EMBL/GenBank/DDBJ databases">
        <title>Methanogenic archaea and the global carbon cycle.</title>
        <authorList>
            <person name="Henriksen J.R."/>
            <person name="Luke J."/>
            <person name="Reinhart S."/>
            <person name="Benedict M.N."/>
            <person name="Youngblut N.D."/>
            <person name="Metcalf M.E."/>
            <person name="Whitaker R.J."/>
            <person name="Metcalf W.W."/>
        </authorList>
    </citation>
    <scope>NUCLEOTIDE SEQUENCE [LARGE SCALE GENOMIC DNA]</scope>
    <source>
        <strain evidence="2 3">Z-7289</strain>
    </source>
</reference>
<evidence type="ECO:0000256" key="1">
    <source>
        <dbReference type="SAM" id="Coils"/>
    </source>
</evidence>
<dbReference type="GeneID" id="24805554"/>
<dbReference type="Proteomes" id="UP000033072">
    <property type="component" value="Chromosome"/>
</dbReference>
<dbReference type="InterPro" id="IPR011990">
    <property type="entry name" value="TPR-like_helical_dom_sf"/>
</dbReference>
<dbReference type="AlphaFoldDB" id="A0A0E3S1X7"/>
<keyword evidence="3" id="KW-1185">Reference proteome</keyword>
<name>A0A0E3S1X7_9EURY</name>
<sequence>MDKEAFLHQLESSAANKDNKLFAKTIYDLPADVIVGFTKEEFSRIIYISHHFSSQKMDRLFNFLENKGLFSLKNALKGIDELNNFLLSKFYYSSCISLYETNKEKVKRVLVNNAIVCDKLAEMGVDSRSNLEKAVGLYGDAQKIFPKASASYARALMNEGNARQTLAGMGVDSRPNLETAVGLYGDAQKIFPKASASYARALMNEGNARKTLAEMGVDSRSNLEKAVGLYGDAQKIFPKTSADYASALMNEGTARKTLAVMGVDSRSNLETAVGLYGDAQKIFPKASASYASALMNEGTARQTLAGMGVDSRPNLETAVGLYGDAQKIFPKASASYARALMNEGSARQTLAGMGVDSRSNLEKAVGLYGDAQKIFPKASASYARALMNEGSARQTLAGMGVDSRENLETAVSLYGDAKEIFTKTSADYARVLVNEGSTRKTLAEMDVDSQENYNRSKKLYLESISILEKLGDGWVYSIALLNLNSLLKNNFYKTGDKKNLEEWEGNLGDIEEKIKDRDIRYKERLIARIHEIRASLLEFDGKSGIQKASREYDTAYKLSKDPFYNFMDEFCQARIDTKSFCELVSDWKLEEKKGIFLDYYDYTVFECHLENALKSTINEEDELKLAVEKLTEIRDRTQIKIIKDRVSAYMYLLKALVDCFTTDSYKEAAANVKEGCKIFREYGDKQGQQMCEIFHNAVVKKRDPEAWQEIIRNREFSSNFYSLLCEYSDRKRADIECYRFDQVHEIMGAVSKDIEQVKEISIRTENKIDEIQSQIHSGFAEIKGQIEEGFDGTAAELRQIKGKINNIEQDLDNLVRISNDVGGKEGECIREFASQMLEIMKKGDSEALKRFSEKIVQNSSSITEIIEAAEIPEKEKTEAKSKLSDFKKIPGILKEKAKSFSVDVTKDVVVSLTAEEIITYLTPVLSTAAFGVPIPSQVVGILLKAIRNS</sequence>
<dbReference type="STRING" id="1434111.MSLAZ_0840"/>
<proteinExistence type="predicted"/>
<keyword evidence="1" id="KW-0175">Coiled coil</keyword>
<gene>
    <name evidence="2" type="ORF">MSLAZ_0840</name>
</gene>
<accession>A0A0E3S1X7</accession>
<dbReference type="KEGG" id="mls:MSLAZ_0840"/>
<dbReference type="EMBL" id="CP009515">
    <property type="protein sequence ID" value="AKB74101.1"/>
    <property type="molecule type" value="Genomic_DNA"/>
</dbReference>
<dbReference type="HOGENOM" id="CLU_310078_0_0_2"/>
<dbReference type="Gene3D" id="1.25.40.10">
    <property type="entry name" value="Tetratricopeptide repeat domain"/>
    <property type="match status" value="1"/>
</dbReference>
<feature type="coiled-coil region" evidence="1">
    <location>
        <begin position="754"/>
        <end position="817"/>
    </location>
</feature>
<evidence type="ECO:0000313" key="3">
    <source>
        <dbReference type="Proteomes" id="UP000033072"/>
    </source>
</evidence>
<organism evidence="2 3">
    <name type="scientific">Methanosarcina lacustris Z-7289</name>
    <dbReference type="NCBI Taxonomy" id="1434111"/>
    <lineage>
        <taxon>Archaea</taxon>
        <taxon>Methanobacteriati</taxon>
        <taxon>Methanobacteriota</taxon>
        <taxon>Stenosarchaea group</taxon>
        <taxon>Methanomicrobia</taxon>
        <taxon>Methanosarcinales</taxon>
        <taxon>Methanosarcinaceae</taxon>
        <taxon>Methanosarcina</taxon>
    </lineage>
</organism>
<dbReference type="PATRIC" id="fig|1434111.4.peg.1070"/>
<protein>
    <submittedName>
        <fullName evidence="2">Clp amino terminal domain protein</fullName>
    </submittedName>
</protein>
<dbReference type="OrthoDB" id="380898at2157"/>